<dbReference type="GO" id="GO:0005524">
    <property type="term" value="F:ATP binding"/>
    <property type="evidence" value="ECO:0007669"/>
    <property type="project" value="UniProtKB-UniRule"/>
</dbReference>
<dbReference type="GO" id="GO:0009228">
    <property type="term" value="P:thiamine biosynthetic process"/>
    <property type="evidence" value="ECO:0007669"/>
    <property type="project" value="UniProtKB-KW"/>
</dbReference>
<feature type="binding site" evidence="1">
    <location>
        <position position="75"/>
    </location>
    <ligand>
        <name>Mg(2+)</name>
        <dbReference type="ChEBI" id="CHEBI:18420"/>
        <label>4</label>
    </ligand>
</feature>
<dbReference type="CDD" id="cd02194">
    <property type="entry name" value="ThiL"/>
    <property type="match status" value="1"/>
</dbReference>
<feature type="binding site" evidence="1">
    <location>
        <position position="120"/>
    </location>
    <ligand>
        <name>Mg(2+)</name>
        <dbReference type="ChEBI" id="CHEBI:18420"/>
        <label>1</label>
    </ligand>
</feature>
<proteinExistence type="inferred from homology"/>
<protein>
    <recommendedName>
        <fullName evidence="1">Thiamine-monophosphate kinase</fullName>
        <shortName evidence="1">TMP kinase</shortName>
        <shortName evidence="1">Thiamine-phosphate kinase</shortName>
        <ecNumber evidence="1">2.7.4.16</ecNumber>
    </recommendedName>
</protein>
<dbReference type="InterPro" id="IPR010918">
    <property type="entry name" value="PurM-like_C_dom"/>
</dbReference>
<dbReference type="EMBL" id="JXUW01000005">
    <property type="protein sequence ID" value="KJE77377.1"/>
    <property type="molecule type" value="Genomic_DNA"/>
</dbReference>
<dbReference type="SUPFAM" id="SSF56042">
    <property type="entry name" value="PurM C-terminal domain-like"/>
    <property type="match status" value="1"/>
</dbReference>
<dbReference type="STRING" id="1121877.FEAC_08110"/>
<keyword evidence="1" id="KW-0547">Nucleotide-binding</keyword>
<dbReference type="PANTHER" id="PTHR30270">
    <property type="entry name" value="THIAMINE-MONOPHOSPHATE KINASE"/>
    <property type="match status" value="1"/>
</dbReference>
<feature type="binding site" evidence="1">
    <location>
        <position position="144"/>
    </location>
    <ligand>
        <name>ATP</name>
        <dbReference type="ChEBI" id="CHEBI:30616"/>
    </ligand>
</feature>
<dbReference type="RefSeq" id="WP_160290326.1">
    <property type="nucleotide sequence ID" value="NZ_JQKF01000004.1"/>
</dbReference>
<evidence type="ECO:0000256" key="1">
    <source>
        <dbReference type="HAMAP-Rule" id="MF_02128"/>
    </source>
</evidence>
<dbReference type="UniPathway" id="UPA00060">
    <property type="reaction ID" value="UER00142"/>
</dbReference>
<keyword evidence="1 4" id="KW-0418">Kinase</keyword>
<feature type="binding site" evidence="1">
    <location>
        <position position="247"/>
    </location>
    <ligand>
        <name>substrate</name>
    </ligand>
</feature>
<dbReference type="GO" id="GO:0009030">
    <property type="term" value="F:thiamine-phosphate kinase activity"/>
    <property type="evidence" value="ECO:0007669"/>
    <property type="project" value="UniProtKB-UniRule"/>
</dbReference>
<dbReference type="InterPro" id="IPR036676">
    <property type="entry name" value="PurM-like_C_sf"/>
</dbReference>
<dbReference type="InterPro" id="IPR036921">
    <property type="entry name" value="PurM-like_N_sf"/>
</dbReference>
<comment type="caution">
    <text evidence="1">Lacks conserved residue(s) required for the propagation of feature annotation.</text>
</comment>
<dbReference type="GO" id="GO:0009229">
    <property type="term" value="P:thiamine diphosphate biosynthetic process"/>
    <property type="evidence" value="ECO:0007669"/>
    <property type="project" value="UniProtKB-UniRule"/>
</dbReference>
<feature type="domain" description="PurM-like N-terminal" evidence="2">
    <location>
        <begin position="28"/>
        <end position="135"/>
    </location>
</feature>
<dbReference type="EC" id="2.7.4.16" evidence="1"/>
<evidence type="ECO:0000259" key="3">
    <source>
        <dbReference type="Pfam" id="PF02769"/>
    </source>
</evidence>
<dbReference type="eggNOG" id="COG0611">
    <property type="taxonomic scope" value="Bacteria"/>
</dbReference>
<dbReference type="GeneID" id="78372101"/>
<evidence type="ECO:0000313" key="4">
    <source>
        <dbReference type="EMBL" id="KJE77377.1"/>
    </source>
</evidence>
<keyword evidence="1" id="KW-0479">Metal-binding</keyword>
<keyword evidence="1" id="KW-0784">Thiamine biosynthesis</keyword>
<feature type="binding site" evidence="1">
    <location>
        <position position="46"/>
    </location>
    <ligand>
        <name>Mg(2+)</name>
        <dbReference type="ChEBI" id="CHEBI:18420"/>
        <label>1</label>
    </ligand>
</feature>
<feature type="domain" description="PurM-like C-terminal" evidence="3">
    <location>
        <begin position="149"/>
        <end position="284"/>
    </location>
</feature>
<comment type="catalytic activity">
    <reaction evidence="1">
        <text>thiamine phosphate + ATP = thiamine diphosphate + ADP</text>
        <dbReference type="Rhea" id="RHEA:15913"/>
        <dbReference type="ChEBI" id="CHEBI:30616"/>
        <dbReference type="ChEBI" id="CHEBI:37575"/>
        <dbReference type="ChEBI" id="CHEBI:58937"/>
        <dbReference type="ChEBI" id="CHEBI:456216"/>
        <dbReference type="EC" id="2.7.4.16"/>
    </reaction>
</comment>
<comment type="caution">
    <text evidence="4">The sequence shown here is derived from an EMBL/GenBank/DDBJ whole genome shotgun (WGS) entry which is preliminary data.</text>
</comment>
<dbReference type="PATRIC" id="fig|1121877.4.peg.865"/>
<keyword evidence="1" id="KW-0460">Magnesium</keyword>
<dbReference type="InterPro" id="IPR016188">
    <property type="entry name" value="PurM-like_N"/>
</dbReference>
<feature type="binding site" evidence="1">
    <location>
        <position position="46"/>
    </location>
    <ligand>
        <name>Mg(2+)</name>
        <dbReference type="ChEBI" id="CHEBI:18420"/>
        <label>2</label>
    </ligand>
</feature>
<dbReference type="Pfam" id="PF00586">
    <property type="entry name" value="AIRS"/>
    <property type="match status" value="1"/>
</dbReference>
<comment type="similarity">
    <text evidence="1">Belongs to the thiamine-monophosphate kinase family.</text>
</comment>
<keyword evidence="1 4" id="KW-0808">Transferase</keyword>
<feature type="binding site" evidence="1">
    <location>
        <position position="30"/>
    </location>
    <ligand>
        <name>Mg(2+)</name>
        <dbReference type="ChEBI" id="CHEBI:18420"/>
        <label>4</label>
    </ligand>
</feature>
<evidence type="ECO:0000313" key="5">
    <source>
        <dbReference type="Proteomes" id="UP000032336"/>
    </source>
</evidence>
<accession>A0A0D8FYG3</accession>
<comment type="miscellaneous">
    <text evidence="1">Reaction mechanism of ThiL seems to utilize a direct, inline transfer of the gamma-phosphate of ATP to TMP rather than a phosphorylated enzyme intermediate.</text>
</comment>
<dbReference type="AlphaFoldDB" id="A0A0D8FYG3"/>
<feature type="binding site" evidence="1">
    <location>
        <position position="209"/>
    </location>
    <ligand>
        <name>Mg(2+)</name>
        <dbReference type="ChEBI" id="CHEBI:18420"/>
        <label>5</label>
    </ligand>
</feature>
<feature type="binding site" evidence="1">
    <location>
        <position position="208"/>
    </location>
    <ligand>
        <name>ATP</name>
        <dbReference type="ChEBI" id="CHEBI:30616"/>
    </ligand>
</feature>
<dbReference type="Gene3D" id="3.30.1330.10">
    <property type="entry name" value="PurM-like, N-terminal domain"/>
    <property type="match status" value="1"/>
</dbReference>
<dbReference type="Proteomes" id="UP000032336">
    <property type="component" value="Unassembled WGS sequence"/>
</dbReference>
<name>A0A0D8FYG3_9ACTN</name>
<feature type="binding site" evidence="1">
    <location>
        <position position="206"/>
    </location>
    <ligand>
        <name>Mg(2+)</name>
        <dbReference type="ChEBI" id="CHEBI:18420"/>
        <label>3</label>
    </ligand>
</feature>
<sequence>MDRAWDELATAEGIARRATWDTTGKILGDDAAVVPDPGAPLTICADALVEGIHFDLRYWTPTQIGSKAVTVNISDLAAMAAQPLWVLSTIAAPKHFDVDRLLEGIEAGAARYGARLIGGDLTRAETVVISVTAIGSQLLPPLRRSGALPDDTVFVTGPLGLASVALERLSGAMIVDERTRLALLDPSARLNEGFAASRAGASAAIDISDGFALDLHRLANASGVGFEISHLPVAEGATRRDALGGGEDYELLFTAPDPSRVAEEFAKLGIKPPLMVGTVLADPEQRALEGEPLDPIGYRH</sequence>
<dbReference type="PIRSF" id="PIRSF005303">
    <property type="entry name" value="Thiam_monoph_kin"/>
    <property type="match status" value="1"/>
</dbReference>
<feature type="binding site" evidence="1">
    <location>
        <position position="75"/>
    </location>
    <ligand>
        <name>Mg(2+)</name>
        <dbReference type="ChEBI" id="CHEBI:18420"/>
        <label>2</label>
    </ligand>
</feature>
<feature type="binding site" evidence="1">
    <location>
        <position position="75"/>
    </location>
    <ligand>
        <name>Mg(2+)</name>
        <dbReference type="ChEBI" id="CHEBI:18420"/>
        <label>3</label>
    </ligand>
</feature>
<evidence type="ECO:0000259" key="2">
    <source>
        <dbReference type="Pfam" id="PF00586"/>
    </source>
</evidence>
<dbReference type="InterPro" id="IPR006283">
    <property type="entry name" value="ThiL-like"/>
</dbReference>
<dbReference type="SUPFAM" id="SSF55326">
    <property type="entry name" value="PurM N-terminal domain-like"/>
    <property type="match status" value="1"/>
</dbReference>
<dbReference type="GO" id="GO:0000287">
    <property type="term" value="F:magnesium ion binding"/>
    <property type="evidence" value="ECO:0007669"/>
    <property type="project" value="UniProtKB-UniRule"/>
</dbReference>
<feature type="binding site" evidence="1">
    <location>
        <position position="53"/>
    </location>
    <ligand>
        <name>substrate</name>
    </ligand>
</feature>
<organism evidence="4 5">
    <name type="scientific">Ferrimicrobium acidiphilum DSM 19497</name>
    <dbReference type="NCBI Taxonomy" id="1121877"/>
    <lineage>
        <taxon>Bacteria</taxon>
        <taxon>Bacillati</taxon>
        <taxon>Actinomycetota</taxon>
        <taxon>Acidimicrobiia</taxon>
        <taxon>Acidimicrobiales</taxon>
        <taxon>Acidimicrobiaceae</taxon>
        <taxon>Ferrimicrobium</taxon>
    </lineage>
</organism>
<reference evidence="4 5" key="1">
    <citation type="submission" date="2015-01" db="EMBL/GenBank/DDBJ databases">
        <title>Draft genome of the acidophilic iron oxidizer Ferrimicrobium acidiphilum strain T23.</title>
        <authorList>
            <person name="Poehlein A."/>
            <person name="Eisen S."/>
            <person name="Schloemann M."/>
            <person name="Johnson B.D."/>
            <person name="Daniel R."/>
            <person name="Muehling M."/>
        </authorList>
    </citation>
    <scope>NUCLEOTIDE SEQUENCE [LARGE SCALE GENOMIC DNA]</scope>
    <source>
        <strain evidence="4 5">T23</strain>
    </source>
</reference>
<feature type="binding site" evidence="1">
    <location>
        <begin position="119"/>
        <end position="120"/>
    </location>
    <ligand>
        <name>ATP</name>
        <dbReference type="ChEBI" id="CHEBI:30616"/>
    </ligand>
</feature>
<keyword evidence="1" id="KW-0067">ATP-binding</keyword>
<comment type="pathway">
    <text evidence="1">Cofactor biosynthesis; thiamine diphosphate biosynthesis; thiamine diphosphate from thiamine phosphate: step 1/1.</text>
</comment>
<comment type="function">
    <text evidence="1">Catalyzes the ATP-dependent phosphorylation of thiamine-monophosphate (TMP) to form thiamine-pyrophosphate (TPP), the active form of vitamin B1.</text>
</comment>
<dbReference type="HAMAP" id="MF_02128">
    <property type="entry name" value="TMP_kinase"/>
    <property type="match status" value="1"/>
</dbReference>
<dbReference type="PANTHER" id="PTHR30270:SF0">
    <property type="entry name" value="THIAMINE-MONOPHOSPHATE KINASE"/>
    <property type="match status" value="1"/>
</dbReference>
<dbReference type="Pfam" id="PF02769">
    <property type="entry name" value="AIRS_C"/>
    <property type="match status" value="1"/>
</dbReference>
<gene>
    <name evidence="1 4" type="primary">thiL</name>
    <name evidence="4" type="ORF">FEAC_08110</name>
</gene>
<dbReference type="Gene3D" id="3.90.650.10">
    <property type="entry name" value="PurM-like C-terminal domain"/>
    <property type="match status" value="1"/>
</dbReference>
<dbReference type="NCBIfam" id="TIGR01379">
    <property type="entry name" value="thiL"/>
    <property type="match status" value="1"/>
</dbReference>
<keyword evidence="5" id="KW-1185">Reference proteome</keyword>
<feature type="binding site" evidence="1">
    <location>
        <position position="30"/>
    </location>
    <ligand>
        <name>Mg(2+)</name>
        <dbReference type="ChEBI" id="CHEBI:18420"/>
        <label>3</label>
    </ligand>
</feature>